<gene>
    <name evidence="2" type="ORF">PV361_07845</name>
</gene>
<name>A0ABU7XBF6_9FIRM</name>
<evidence type="ECO:0000313" key="2">
    <source>
        <dbReference type="EMBL" id="MEF3318613.1"/>
    </source>
</evidence>
<keyword evidence="3" id="KW-1185">Reference proteome</keyword>
<sequence length="202" mass="23489">MVEKNLDEKDSKNNMDCEQTQTIEENNLNDDIEFIYTALDRKRRSYKLSYDDKKLEELSDTGIKKYVQDHYLEKGISNQEDLDNNKLLIDIATFKTFRDNLKADMDHYQTLSNFIISLVLAVSSIIITVALAPEHPNLPCVLKIFYITVPIVFSLLLGKLILFDYNSKGNSKFNKLKIVNESIHILEYKKEKLSQKSEDKNK</sequence>
<evidence type="ECO:0000313" key="3">
    <source>
        <dbReference type="Proteomes" id="UP001328425"/>
    </source>
</evidence>
<feature type="transmembrane region" description="Helical" evidence="1">
    <location>
        <begin position="111"/>
        <end position="132"/>
    </location>
</feature>
<evidence type="ECO:0000256" key="1">
    <source>
        <dbReference type="SAM" id="Phobius"/>
    </source>
</evidence>
<accession>A0ABU7XBF6</accession>
<feature type="transmembrane region" description="Helical" evidence="1">
    <location>
        <begin position="144"/>
        <end position="165"/>
    </location>
</feature>
<keyword evidence="1" id="KW-0812">Transmembrane</keyword>
<proteinExistence type="predicted"/>
<dbReference type="EMBL" id="JARBCY010000048">
    <property type="protein sequence ID" value="MEF3318613.1"/>
    <property type="molecule type" value="Genomic_DNA"/>
</dbReference>
<comment type="caution">
    <text evidence="2">The sequence shown here is derived from an EMBL/GenBank/DDBJ whole genome shotgun (WGS) entry which is preliminary data.</text>
</comment>
<keyword evidence="1" id="KW-0472">Membrane</keyword>
<reference evidence="2 3" key="1">
    <citation type="submission" date="2022-11" db="EMBL/GenBank/DDBJ databases">
        <title>The First Case of Preauricular Fistular Abscess Caused by Peptoniphilus grossensis.</title>
        <authorList>
            <person name="Byun J.-H."/>
        </authorList>
    </citation>
    <scope>NUCLEOTIDE SEQUENCE [LARGE SCALE GENOMIC DNA]</scope>
    <source>
        <strain evidence="2 3">GYB008</strain>
    </source>
</reference>
<dbReference type="RefSeq" id="WP_332087637.1">
    <property type="nucleotide sequence ID" value="NZ_JARBCY010000048.1"/>
</dbReference>
<protein>
    <submittedName>
        <fullName evidence="2">Uncharacterized protein</fullName>
    </submittedName>
</protein>
<keyword evidence="1" id="KW-1133">Transmembrane helix</keyword>
<organism evidence="2 3">
    <name type="scientific">Peptoniphilus grossensis</name>
    <dbReference type="NCBI Taxonomy" id="1465756"/>
    <lineage>
        <taxon>Bacteria</taxon>
        <taxon>Bacillati</taxon>
        <taxon>Bacillota</taxon>
        <taxon>Tissierellia</taxon>
        <taxon>Tissierellales</taxon>
        <taxon>Peptoniphilaceae</taxon>
        <taxon>Peptoniphilus</taxon>
    </lineage>
</organism>
<dbReference type="Proteomes" id="UP001328425">
    <property type="component" value="Unassembled WGS sequence"/>
</dbReference>